<feature type="region of interest" description="Disordered" evidence="1">
    <location>
        <begin position="66"/>
        <end position="92"/>
    </location>
</feature>
<dbReference type="Proteomes" id="UP000307702">
    <property type="component" value="Unassembled WGS sequence"/>
</dbReference>
<dbReference type="EMBL" id="SZVP01000012">
    <property type="protein sequence ID" value="TMM43967.1"/>
    <property type="molecule type" value="Genomic_DNA"/>
</dbReference>
<gene>
    <name evidence="2" type="ORF">FCS21_12300</name>
</gene>
<evidence type="ECO:0000256" key="1">
    <source>
        <dbReference type="SAM" id="MobiDB-lite"/>
    </source>
</evidence>
<dbReference type="AlphaFoldDB" id="A0A8H2JK73"/>
<keyword evidence="3" id="KW-1185">Reference proteome</keyword>
<evidence type="ECO:0000313" key="3">
    <source>
        <dbReference type="Proteomes" id="UP000307702"/>
    </source>
</evidence>
<sequence>MNKVIQVLETMATDAYLVNKENMTTFLTTAEITTEQQQAITEKNADKLAETIADLPKIISYSQVLPTEDDQQEDDNQESDNESINKLLASSF</sequence>
<name>A0A8H2JK73_9GAMM</name>
<accession>A0A8H2JK73</accession>
<organism evidence="2 3">
    <name type="scientific">Colwellia ponticola</name>
    <dbReference type="NCBI Taxonomy" id="2304625"/>
    <lineage>
        <taxon>Bacteria</taxon>
        <taxon>Pseudomonadati</taxon>
        <taxon>Pseudomonadota</taxon>
        <taxon>Gammaproteobacteria</taxon>
        <taxon>Alteromonadales</taxon>
        <taxon>Colwelliaceae</taxon>
        <taxon>Colwellia</taxon>
    </lineage>
</organism>
<comment type="caution">
    <text evidence="2">The sequence shown here is derived from an EMBL/GenBank/DDBJ whole genome shotgun (WGS) entry which is preliminary data.</text>
</comment>
<feature type="compositionally biased region" description="Acidic residues" evidence="1">
    <location>
        <begin position="67"/>
        <end position="81"/>
    </location>
</feature>
<evidence type="ECO:0000313" key="2">
    <source>
        <dbReference type="EMBL" id="TMM43967.1"/>
    </source>
</evidence>
<reference evidence="2 3" key="1">
    <citation type="submission" date="2019-05" db="EMBL/GenBank/DDBJ databases">
        <title>Colwellia ponticola sp. nov., isolated from seawater.</title>
        <authorList>
            <person name="Yoon J.-H."/>
        </authorList>
    </citation>
    <scope>NUCLEOTIDE SEQUENCE [LARGE SCALE GENOMIC DNA]</scope>
    <source>
        <strain evidence="2 3">OISW-25</strain>
    </source>
</reference>
<proteinExistence type="predicted"/>
<dbReference type="RefSeq" id="WP_138623818.1">
    <property type="nucleotide sequence ID" value="NZ_SZVP01000012.1"/>
</dbReference>
<protein>
    <submittedName>
        <fullName evidence="2">Uncharacterized protein</fullName>
    </submittedName>
</protein>